<comment type="caution">
    <text evidence="2">The sequence shown here is derived from an EMBL/GenBank/DDBJ whole genome shotgun (WGS) entry which is preliminary data.</text>
</comment>
<dbReference type="Pfam" id="PF05699">
    <property type="entry name" value="Dimer_Tnp_hAT"/>
    <property type="match status" value="1"/>
</dbReference>
<keyword evidence="3" id="KW-1185">Reference proteome</keyword>
<dbReference type="EMBL" id="CAJVPY010023486">
    <property type="protein sequence ID" value="CAG8785115.1"/>
    <property type="molecule type" value="Genomic_DNA"/>
</dbReference>
<dbReference type="InterPro" id="IPR008906">
    <property type="entry name" value="HATC_C_dom"/>
</dbReference>
<dbReference type="PANTHER" id="PTHR46169:SF29">
    <property type="entry name" value="DNA REPLICATION-RELATED ELEMENT FACTOR, ISOFORM A"/>
    <property type="match status" value="1"/>
</dbReference>
<evidence type="ECO:0000259" key="1">
    <source>
        <dbReference type="Pfam" id="PF05699"/>
    </source>
</evidence>
<dbReference type="GO" id="GO:0005634">
    <property type="term" value="C:nucleus"/>
    <property type="evidence" value="ECO:0007669"/>
    <property type="project" value="TreeGrafter"/>
</dbReference>
<name>A0A9N9JLZ1_9GLOM</name>
<dbReference type="Proteomes" id="UP000789405">
    <property type="component" value="Unassembled WGS sequence"/>
</dbReference>
<sequence length="231" mass="26220">TDDEVTTSNQRSQFKNRRAISLPNSTIGVLEKIKATIYLSMCQYWDCPKETTLLSALLDPRYKKLKFATEAQRNMAIDKLNELYRIEQAAIIEESNDDLYVSSSGSLVTNEPLSTSTNQVNYSLLGIYEDSDDESSISDEVARYLALPKVSPNRNVLEWWKGHVNVLPVLSRLAMKYLAIPATSVPSERLFSDAGLHLSARRTCLKPELLASMLFLKRNMKLFDVFDKEEN</sequence>
<accession>A0A9N9JLZ1</accession>
<gene>
    <name evidence="2" type="ORF">DERYTH_LOCUS20232</name>
</gene>
<dbReference type="InterPro" id="IPR052717">
    <property type="entry name" value="Vacuolar_transposase_reg"/>
</dbReference>
<evidence type="ECO:0000313" key="2">
    <source>
        <dbReference type="EMBL" id="CAG8785115.1"/>
    </source>
</evidence>
<dbReference type="AlphaFoldDB" id="A0A9N9JLZ1"/>
<feature type="non-terminal residue" evidence="2">
    <location>
        <position position="1"/>
    </location>
</feature>
<organism evidence="2 3">
    <name type="scientific">Dentiscutata erythropus</name>
    <dbReference type="NCBI Taxonomy" id="1348616"/>
    <lineage>
        <taxon>Eukaryota</taxon>
        <taxon>Fungi</taxon>
        <taxon>Fungi incertae sedis</taxon>
        <taxon>Mucoromycota</taxon>
        <taxon>Glomeromycotina</taxon>
        <taxon>Glomeromycetes</taxon>
        <taxon>Diversisporales</taxon>
        <taxon>Gigasporaceae</taxon>
        <taxon>Dentiscutata</taxon>
    </lineage>
</organism>
<dbReference type="InterPro" id="IPR012337">
    <property type="entry name" value="RNaseH-like_sf"/>
</dbReference>
<dbReference type="SUPFAM" id="SSF53098">
    <property type="entry name" value="Ribonuclease H-like"/>
    <property type="match status" value="1"/>
</dbReference>
<protein>
    <submittedName>
        <fullName evidence="2">16089_t:CDS:1</fullName>
    </submittedName>
</protein>
<dbReference type="OrthoDB" id="2409584at2759"/>
<feature type="domain" description="HAT C-terminal dimerisation" evidence="1">
    <location>
        <begin position="141"/>
        <end position="220"/>
    </location>
</feature>
<evidence type="ECO:0000313" key="3">
    <source>
        <dbReference type="Proteomes" id="UP000789405"/>
    </source>
</evidence>
<proteinExistence type="predicted"/>
<reference evidence="2" key="1">
    <citation type="submission" date="2021-06" db="EMBL/GenBank/DDBJ databases">
        <authorList>
            <person name="Kallberg Y."/>
            <person name="Tangrot J."/>
            <person name="Rosling A."/>
        </authorList>
    </citation>
    <scope>NUCLEOTIDE SEQUENCE</scope>
    <source>
        <strain evidence="2">MA453B</strain>
    </source>
</reference>
<dbReference type="GO" id="GO:0046983">
    <property type="term" value="F:protein dimerization activity"/>
    <property type="evidence" value="ECO:0007669"/>
    <property type="project" value="InterPro"/>
</dbReference>
<dbReference type="PANTHER" id="PTHR46169">
    <property type="entry name" value="DNA REPLICATION-RELATED ELEMENT FACTOR, ISOFORM A"/>
    <property type="match status" value="1"/>
</dbReference>
<dbReference type="GO" id="GO:0006357">
    <property type="term" value="P:regulation of transcription by RNA polymerase II"/>
    <property type="evidence" value="ECO:0007669"/>
    <property type="project" value="TreeGrafter"/>
</dbReference>